<protein>
    <submittedName>
        <fullName evidence="2">VOC family protein</fullName>
    </submittedName>
</protein>
<dbReference type="InterPro" id="IPR037523">
    <property type="entry name" value="VOC_core"/>
</dbReference>
<dbReference type="Proteomes" id="UP000664807">
    <property type="component" value="Unassembled WGS sequence"/>
</dbReference>
<dbReference type="EMBL" id="JAFLNM010000006">
    <property type="protein sequence ID" value="MBO0343575.1"/>
    <property type="molecule type" value="Genomic_DNA"/>
</dbReference>
<accession>A0ABS3FK47</accession>
<dbReference type="PROSITE" id="PS51819">
    <property type="entry name" value="VOC"/>
    <property type="match status" value="1"/>
</dbReference>
<evidence type="ECO:0000259" key="1">
    <source>
        <dbReference type="PROSITE" id="PS51819"/>
    </source>
</evidence>
<keyword evidence="3" id="KW-1185">Reference proteome</keyword>
<proteinExistence type="predicted"/>
<dbReference type="InterPro" id="IPR029068">
    <property type="entry name" value="Glyas_Bleomycin-R_OHBP_Dase"/>
</dbReference>
<comment type="caution">
    <text evidence="2">The sequence shown here is derived from an EMBL/GenBank/DDBJ whole genome shotgun (WGS) entry which is preliminary data.</text>
</comment>
<dbReference type="InterPro" id="IPR004360">
    <property type="entry name" value="Glyas_Fos-R_dOase_dom"/>
</dbReference>
<organism evidence="2 3">
    <name type="scientific">Flagellimonas profundi</name>
    <dbReference type="NCBI Taxonomy" id="2915620"/>
    <lineage>
        <taxon>Bacteria</taxon>
        <taxon>Pseudomonadati</taxon>
        <taxon>Bacteroidota</taxon>
        <taxon>Flavobacteriia</taxon>
        <taxon>Flavobacteriales</taxon>
        <taxon>Flavobacteriaceae</taxon>
        <taxon>Flagellimonas</taxon>
    </lineage>
</organism>
<reference evidence="2 3" key="1">
    <citation type="submission" date="2021-03" db="EMBL/GenBank/DDBJ databases">
        <title>Muricauda lutimaris sp. nov. and Muricauda ruestringensis sp. nov, two marine members of the Flavobacteriaceae isolated from deep sea sediments of Western Pacific.</title>
        <authorList>
            <person name="Zhao S."/>
            <person name="Liu R."/>
        </authorList>
    </citation>
    <scope>NUCLEOTIDE SEQUENCE [LARGE SCALE GENOMIC DNA]</scope>
    <source>
        <strain evidence="2 3">BC31-3-A3</strain>
    </source>
</reference>
<dbReference type="RefSeq" id="WP_207030530.1">
    <property type="nucleotide sequence ID" value="NZ_JAFLNM010000006.1"/>
</dbReference>
<evidence type="ECO:0000313" key="3">
    <source>
        <dbReference type="Proteomes" id="UP000664807"/>
    </source>
</evidence>
<dbReference type="Gene3D" id="3.10.180.10">
    <property type="entry name" value="2,3-Dihydroxybiphenyl 1,2-Dioxygenase, domain 1"/>
    <property type="match status" value="1"/>
</dbReference>
<feature type="domain" description="VOC" evidence="1">
    <location>
        <begin position="2"/>
        <end position="113"/>
    </location>
</feature>
<name>A0ABS3FK47_9FLAO</name>
<dbReference type="Pfam" id="PF00903">
    <property type="entry name" value="Glyoxalase"/>
    <property type="match status" value="1"/>
</dbReference>
<dbReference type="SUPFAM" id="SSF54593">
    <property type="entry name" value="Glyoxalase/Bleomycin resistance protein/Dihydroxybiphenyl dioxygenase"/>
    <property type="match status" value="1"/>
</dbReference>
<sequence length="128" mass="14870">MNLNQVTVPSLDLEKSIPFYEKLGLKLIVESLPHYARFECPDGGSTFSIHLTDKLPKGEGVYVYFECDDLDQRVENLKKEGIQFDQEPVDQRWLWREARLKDLDGNQLILFYAGENRLNPPWRINGAD</sequence>
<gene>
    <name evidence="2" type="ORF">J0654_18125</name>
</gene>
<evidence type="ECO:0000313" key="2">
    <source>
        <dbReference type="EMBL" id="MBO0343575.1"/>
    </source>
</evidence>